<protein>
    <submittedName>
        <fullName evidence="2">Uncharacterized protein</fullName>
    </submittedName>
</protein>
<gene>
    <name evidence="2" type="ORF">GOP47_0007781</name>
</gene>
<keyword evidence="3" id="KW-1185">Reference proteome</keyword>
<organism evidence="2 3">
    <name type="scientific">Adiantum capillus-veneris</name>
    <name type="common">Maidenhair fern</name>
    <dbReference type="NCBI Taxonomy" id="13818"/>
    <lineage>
        <taxon>Eukaryota</taxon>
        <taxon>Viridiplantae</taxon>
        <taxon>Streptophyta</taxon>
        <taxon>Embryophyta</taxon>
        <taxon>Tracheophyta</taxon>
        <taxon>Polypodiopsida</taxon>
        <taxon>Polypodiidae</taxon>
        <taxon>Polypodiales</taxon>
        <taxon>Pteridineae</taxon>
        <taxon>Pteridaceae</taxon>
        <taxon>Vittarioideae</taxon>
        <taxon>Adiantum</taxon>
    </lineage>
</organism>
<proteinExistence type="predicted"/>
<dbReference type="AlphaFoldDB" id="A0A9D4V2A0"/>
<sequence>MALQCIVQKSKRTLVHKMQMQNKTRSSLLDRILSREAENSLTSRGKKQYSQHKSGIDRKSMMRSQKHGFGYAQRGCGKEAQGCFNQT</sequence>
<comment type="caution">
    <text evidence="2">The sequence shown here is derived from an EMBL/GenBank/DDBJ whole genome shotgun (WGS) entry which is preliminary data.</text>
</comment>
<reference evidence="2" key="1">
    <citation type="submission" date="2021-01" db="EMBL/GenBank/DDBJ databases">
        <title>Adiantum capillus-veneris genome.</title>
        <authorList>
            <person name="Fang Y."/>
            <person name="Liao Q."/>
        </authorList>
    </citation>
    <scope>NUCLEOTIDE SEQUENCE</scope>
    <source>
        <strain evidence="2">H3</strain>
        <tissue evidence="2">Leaf</tissue>
    </source>
</reference>
<evidence type="ECO:0000313" key="3">
    <source>
        <dbReference type="Proteomes" id="UP000886520"/>
    </source>
</evidence>
<evidence type="ECO:0000256" key="1">
    <source>
        <dbReference type="SAM" id="MobiDB-lite"/>
    </source>
</evidence>
<evidence type="ECO:0000313" key="2">
    <source>
        <dbReference type="EMBL" id="KAI5077957.1"/>
    </source>
</evidence>
<accession>A0A9D4V2A0</accession>
<name>A0A9D4V2A0_ADICA</name>
<dbReference type="EMBL" id="JABFUD020000007">
    <property type="protein sequence ID" value="KAI5077957.1"/>
    <property type="molecule type" value="Genomic_DNA"/>
</dbReference>
<dbReference type="Proteomes" id="UP000886520">
    <property type="component" value="Chromosome 7"/>
</dbReference>
<feature type="region of interest" description="Disordered" evidence="1">
    <location>
        <begin position="36"/>
        <end position="61"/>
    </location>
</feature>